<dbReference type="PROSITE" id="PS50114">
    <property type="entry name" value="GATA_ZN_FINGER_2"/>
    <property type="match status" value="1"/>
</dbReference>
<dbReference type="GO" id="GO:0005634">
    <property type="term" value="C:nucleus"/>
    <property type="evidence" value="ECO:0007669"/>
    <property type="project" value="TreeGrafter"/>
</dbReference>
<dbReference type="GO" id="GO:0043565">
    <property type="term" value="F:sequence-specific DNA binding"/>
    <property type="evidence" value="ECO:0007669"/>
    <property type="project" value="InterPro"/>
</dbReference>
<dbReference type="SUPFAM" id="SSF55785">
    <property type="entry name" value="PYP-like sensor domain (PAS domain)"/>
    <property type="match status" value="3"/>
</dbReference>
<keyword evidence="10" id="KW-0805">Transcription regulation</keyword>
<organism evidence="19 20">
    <name type="scientific">Aspergillus turcosus</name>
    <dbReference type="NCBI Taxonomy" id="1245748"/>
    <lineage>
        <taxon>Eukaryota</taxon>
        <taxon>Fungi</taxon>
        <taxon>Dikarya</taxon>
        <taxon>Ascomycota</taxon>
        <taxon>Pezizomycotina</taxon>
        <taxon>Eurotiomycetes</taxon>
        <taxon>Eurotiomycetidae</taxon>
        <taxon>Eurotiales</taxon>
        <taxon>Aspergillaceae</taxon>
        <taxon>Aspergillus</taxon>
        <taxon>Aspergillus subgen. Fumigati</taxon>
    </lineage>
</organism>
<reference evidence="19 20" key="1">
    <citation type="submission" date="2018-08" db="EMBL/GenBank/DDBJ databases">
        <title>Draft genome sequences of two Aspergillus turcosus clinical strains isolated from bronchoalveolar lavage fluid: one azole-susceptible and the other azole-resistant.</title>
        <authorList>
            <person name="Parent-Michaud M."/>
            <person name="Dufresne P.J."/>
            <person name="Fournier E."/>
            <person name="Martineau C."/>
            <person name="Moreira S."/>
            <person name="Perkins V."/>
            <person name="De Repentigny L."/>
            <person name="Dufresne S.F."/>
        </authorList>
    </citation>
    <scope>NUCLEOTIDE SEQUENCE [LARGE SCALE GENOMIC DNA]</scope>
    <source>
        <strain evidence="19">HMR AF 1038</strain>
    </source>
</reference>
<dbReference type="Pfam" id="PF13426">
    <property type="entry name" value="PAS_9"/>
    <property type="match status" value="2"/>
</dbReference>
<dbReference type="PANTHER" id="PTHR47429:SF7">
    <property type="entry name" value="GATA-FACTOR"/>
    <property type="match status" value="1"/>
</dbReference>
<evidence type="ECO:0000256" key="1">
    <source>
        <dbReference type="ARBA" id="ARBA00022543"/>
    </source>
</evidence>
<keyword evidence="3" id="KW-0285">Flavoprotein</keyword>
<dbReference type="FunFam" id="3.30.450.20:FF:000087">
    <property type="entry name" value="White collar 1 protein"/>
    <property type="match status" value="1"/>
</dbReference>
<dbReference type="SMART" id="SM00401">
    <property type="entry name" value="ZnF_GATA"/>
    <property type="match status" value="1"/>
</dbReference>
<dbReference type="AlphaFoldDB" id="A0A421DI45"/>
<sequence length="882" mass="97840">MANNYDDGVYYGDYGTTPFPMASSTSSSQANTSHPALDSTNAGMMTFAPSEPLRMGNFPFSESHGSDMLLGSMSADELLPSTSSSLPMATAPLADHRSNALFAYDPLFGIGSSAPMALDTASSFAYDPSSVYPQPSSMFEQTFNRPPMQQCPSFQNQALSLDPTASYSNSQAHASSRNSYWTSSVDAQETATTAHATSMANRSSASVSKSTDSSRSQQPPHRRRQDLQAPTRQVSSHRYIQPKRPSPMKNSIKSASTGEMTPYNSIYSSSGIDMMSILATNFGQAEVVSRPDPKINIGAVDLSCAFVLCDIHQEDHPIVYVSEAFVRLTGYTEEEIVGHNCRFLQDPSGLVQQGMPRKFVDQHTAFRLRSTIEGRGEIQATIINYRKGGQPFMNLITMIPVRWNSPDYRFYVGFQVDLVEKPDAVTRRNPNGTYMINYQRNQLPNYVAPPPDIYGVHPDLAKYFSPDQVSTILDNLDTPDRSYQQYLDRVLVENIDDVIHVLSFDGELLYISPSCREVLEYDSSELIGKTLSTVCHPSDIGPVIRDLRSCTDSDPVSVMYRIRTKYSGYVWFESHGSWHIGDRGRQYMVMTGRVCPIYHLDQIAKIGDGGLAENDLWSKLSISGIILFMSSKARPVLGRVPDDLLGKSIQDLISVDARLDAQQALEVARAGQQTSFNHKIRHKKGHMLLAQTILYPGDTKEGEKPSFLVAQLRFPKSPQTAPRMEEVVPANITAAISSDTSVIGRRNDTAAGRPTYDMSELVGSSSLPSGNQYVPTLGEPILFAELNTTRGSSWQFEIRELEKENRILSDEVQRLLARRKKRKRKQSIVPVEKSCAMCQTRTTPEWRRGPSGNRDLCNSCGLRWAKQVRNAAQTASQKVRAA</sequence>
<dbReference type="InterPro" id="IPR000679">
    <property type="entry name" value="Znf_GATA"/>
</dbReference>
<dbReference type="FunFam" id="3.30.450.20:FF:000064">
    <property type="entry name" value="Vivid PAS protein VVD"/>
    <property type="match status" value="1"/>
</dbReference>
<evidence type="ECO:0008006" key="21">
    <source>
        <dbReference type="Google" id="ProtNLM"/>
    </source>
</evidence>
<dbReference type="STRING" id="1245748.A0A421DI45"/>
<accession>A0A421DI45</accession>
<dbReference type="InterPro" id="IPR013655">
    <property type="entry name" value="PAS_fold_3"/>
</dbReference>
<keyword evidence="2" id="KW-0716">Sensory transduction</keyword>
<name>A0A421DI45_9EURO</name>
<dbReference type="Gene3D" id="3.30.50.10">
    <property type="entry name" value="Erythroid Transcription Factor GATA-1, subunit A"/>
    <property type="match status" value="1"/>
</dbReference>
<evidence type="ECO:0000256" key="2">
    <source>
        <dbReference type="ARBA" id="ARBA00022606"/>
    </source>
</evidence>
<dbReference type="Pfam" id="PF08447">
    <property type="entry name" value="PAS_3"/>
    <property type="match status" value="1"/>
</dbReference>
<protein>
    <recommendedName>
        <fullName evidence="21">Blue light receptor</fullName>
    </recommendedName>
</protein>
<dbReference type="GO" id="GO:0006355">
    <property type="term" value="P:regulation of DNA-templated transcription"/>
    <property type="evidence" value="ECO:0007669"/>
    <property type="project" value="InterPro"/>
</dbReference>
<feature type="compositionally biased region" description="Low complexity" evidence="16">
    <location>
        <begin position="203"/>
        <end position="219"/>
    </location>
</feature>
<feature type="domain" description="GATA-type" evidence="18">
    <location>
        <begin position="833"/>
        <end position="862"/>
    </location>
</feature>
<feature type="compositionally biased region" description="Polar residues" evidence="16">
    <location>
        <begin position="248"/>
        <end position="257"/>
    </location>
</feature>
<evidence type="ECO:0000313" key="19">
    <source>
        <dbReference type="EMBL" id="RLM01790.1"/>
    </source>
</evidence>
<dbReference type="InterPro" id="IPR035965">
    <property type="entry name" value="PAS-like_dom_sf"/>
</dbReference>
<evidence type="ECO:0000256" key="15">
    <source>
        <dbReference type="PROSITE-ProRule" id="PRU00094"/>
    </source>
</evidence>
<keyword evidence="8" id="KW-0862">Zinc</keyword>
<evidence type="ECO:0000256" key="10">
    <source>
        <dbReference type="ARBA" id="ARBA00023015"/>
    </source>
</evidence>
<dbReference type="InterPro" id="IPR000014">
    <property type="entry name" value="PAS"/>
</dbReference>
<keyword evidence="13" id="KW-0804">Transcription</keyword>
<evidence type="ECO:0000256" key="14">
    <source>
        <dbReference type="ARBA" id="ARBA00023170"/>
    </source>
</evidence>
<dbReference type="CDD" id="cd00130">
    <property type="entry name" value="PAS"/>
    <property type="match status" value="3"/>
</dbReference>
<dbReference type="Gene3D" id="3.30.450.20">
    <property type="entry name" value="PAS domain"/>
    <property type="match status" value="3"/>
</dbReference>
<keyword evidence="14" id="KW-0675">Receptor</keyword>
<dbReference type="SMART" id="SM00091">
    <property type="entry name" value="PAS"/>
    <property type="match status" value="3"/>
</dbReference>
<feature type="compositionally biased region" description="Polar residues" evidence="16">
    <location>
        <begin position="191"/>
        <end position="202"/>
    </location>
</feature>
<dbReference type="GO" id="GO:0008270">
    <property type="term" value="F:zinc ion binding"/>
    <property type="evidence" value="ECO:0007669"/>
    <property type="project" value="UniProtKB-KW"/>
</dbReference>
<dbReference type="PROSITE" id="PS50112">
    <property type="entry name" value="PAS"/>
    <property type="match status" value="3"/>
</dbReference>
<evidence type="ECO:0000259" key="18">
    <source>
        <dbReference type="PROSITE" id="PS50114"/>
    </source>
</evidence>
<feature type="domain" description="PAS" evidence="17">
    <location>
        <begin position="318"/>
        <end position="340"/>
    </location>
</feature>
<evidence type="ECO:0000256" key="11">
    <source>
        <dbReference type="ARBA" id="ARBA00023125"/>
    </source>
</evidence>
<dbReference type="OrthoDB" id="447251at2759"/>
<keyword evidence="7 15" id="KW-0863">Zinc-finger</keyword>
<evidence type="ECO:0000256" key="9">
    <source>
        <dbReference type="ARBA" id="ARBA00022991"/>
    </source>
</evidence>
<gene>
    <name evidence="19" type="ORF">CFD26_108441</name>
</gene>
<evidence type="ECO:0000256" key="3">
    <source>
        <dbReference type="ARBA" id="ARBA00022630"/>
    </source>
</evidence>
<dbReference type="InterPro" id="IPR013088">
    <property type="entry name" value="Znf_NHR/GATA"/>
</dbReference>
<feature type="region of interest" description="Disordered" evidence="16">
    <location>
        <begin position="191"/>
        <end position="257"/>
    </location>
</feature>
<dbReference type="SUPFAM" id="SSF57716">
    <property type="entry name" value="Glucocorticoid receptor-like (DNA-binding domain)"/>
    <property type="match status" value="1"/>
</dbReference>
<feature type="compositionally biased region" description="Polar residues" evidence="16">
    <location>
        <begin position="228"/>
        <end position="238"/>
    </location>
</feature>
<keyword evidence="12" id="KW-0010">Activator</keyword>
<keyword evidence="20" id="KW-1185">Reference proteome</keyword>
<dbReference type="EMBL" id="NIDN02000002">
    <property type="protein sequence ID" value="RLM01790.1"/>
    <property type="molecule type" value="Genomic_DNA"/>
</dbReference>
<evidence type="ECO:0000256" key="6">
    <source>
        <dbReference type="ARBA" id="ARBA00022737"/>
    </source>
</evidence>
<keyword evidence="5" id="KW-0479">Metal-binding</keyword>
<dbReference type="Pfam" id="PF00320">
    <property type="entry name" value="GATA"/>
    <property type="match status" value="1"/>
</dbReference>
<keyword evidence="1" id="KW-0600">Photoreceptor protein</keyword>
<evidence type="ECO:0000256" key="16">
    <source>
        <dbReference type="SAM" id="MobiDB-lite"/>
    </source>
</evidence>
<dbReference type="FunFam" id="3.30.50.10:FF:000065">
    <property type="entry name" value="GATA transcription factor LreA"/>
    <property type="match status" value="1"/>
</dbReference>
<proteinExistence type="predicted"/>
<feature type="domain" description="PAS" evidence="17">
    <location>
        <begin position="620"/>
        <end position="672"/>
    </location>
</feature>
<evidence type="ECO:0000256" key="12">
    <source>
        <dbReference type="ARBA" id="ARBA00023159"/>
    </source>
</evidence>
<dbReference type="Proteomes" id="UP000215289">
    <property type="component" value="Unassembled WGS sequence"/>
</dbReference>
<dbReference type="NCBIfam" id="TIGR00229">
    <property type="entry name" value="sensory_box"/>
    <property type="match status" value="1"/>
</dbReference>
<dbReference type="PANTHER" id="PTHR47429">
    <property type="entry name" value="PROTEIN TWIN LOV 1"/>
    <property type="match status" value="1"/>
</dbReference>
<dbReference type="CDD" id="cd00202">
    <property type="entry name" value="ZnF_GATA"/>
    <property type="match status" value="1"/>
</dbReference>
<evidence type="ECO:0000256" key="8">
    <source>
        <dbReference type="ARBA" id="ARBA00022833"/>
    </source>
</evidence>
<dbReference type="GO" id="GO:0009881">
    <property type="term" value="F:photoreceptor activity"/>
    <property type="evidence" value="ECO:0007669"/>
    <property type="project" value="UniProtKB-KW"/>
</dbReference>
<evidence type="ECO:0000313" key="20">
    <source>
        <dbReference type="Proteomes" id="UP000215289"/>
    </source>
</evidence>
<evidence type="ECO:0000256" key="7">
    <source>
        <dbReference type="ARBA" id="ARBA00022771"/>
    </source>
</evidence>
<keyword evidence="9" id="KW-0157">Chromophore</keyword>
<evidence type="ECO:0000256" key="13">
    <source>
        <dbReference type="ARBA" id="ARBA00023163"/>
    </source>
</evidence>
<evidence type="ECO:0000256" key="5">
    <source>
        <dbReference type="ARBA" id="ARBA00022723"/>
    </source>
</evidence>
<comment type="caution">
    <text evidence="19">The sequence shown here is derived from an EMBL/GenBank/DDBJ whole genome shotgun (WGS) entry which is preliminary data.</text>
</comment>
<feature type="domain" description="PAS" evidence="17">
    <location>
        <begin position="491"/>
        <end position="554"/>
    </location>
</feature>
<keyword evidence="6" id="KW-0677">Repeat</keyword>
<keyword evidence="4" id="KW-0288">FMN</keyword>
<dbReference type="FunFam" id="3.30.450.20:FF:000063">
    <property type="entry name" value="White collar 1 protein"/>
    <property type="match status" value="1"/>
</dbReference>
<evidence type="ECO:0000259" key="17">
    <source>
        <dbReference type="PROSITE" id="PS50112"/>
    </source>
</evidence>
<evidence type="ECO:0000256" key="4">
    <source>
        <dbReference type="ARBA" id="ARBA00022643"/>
    </source>
</evidence>
<keyword evidence="11" id="KW-0238">DNA-binding</keyword>